<protein>
    <submittedName>
        <fullName evidence="2">Phage anti-repressor protein</fullName>
    </submittedName>
    <submittedName>
        <fullName evidence="3">Phage antirepressor KilAC domain-containing protein</fullName>
    </submittedName>
</protein>
<dbReference type="GO" id="GO:0003677">
    <property type="term" value="F:DNA binding"/>
    <property type="evidence" value="ECO:0007669"/>
    <property type="project" value="InterPro"/>
</dbReference>
<dbReference type="RefSeq" id="WP_158217200.1">
    <property type="nucleotide sequence ID" value="NZ_CP062938.1"/>
</dbReference>
<accession>A0A261G9X4</accession>
<evidence type="ECO:0000313" key="2">
    <source>
        <dbReference type="EMBL" id="OZG68208.1"/>
    </source>
</evidence>
<keyword evidence="5" id="KW-1185">Reference proteome</keyword>
<dbReference type="SMART" id="SM01040">
    <property type="entry name" value="Bro-N"/>
    <property type="match status" value="1"/>
</dbReference>
<name>A0A261G9X4_9BIFI</name>
<dbReference type="OrthoDB" id="9812611at2"/>
<dbReference type="AlphaFoldDB" id="A0A261G9X4"/>
<dbReference type="PANTHER" id="PTHR36180">
    <property type="entry name" value="DNA-BINDING PROTEIN-RELATED-RELATED"/>
    <property type="match status" value="1"/>
</dbReference>
<dbReference type="InterPro" id="IPR005039">
    <property type="entry name" value="Ant_C"/>
</dbReference>
<dbReference type="PANTHER" id="PTHR36180:SF2">
    <property type="entry name" value="BRO FAMILY PROTEIN"/>
    <property type="match status" value="1"/>
</dbReference>
<evidence type="ECO:0000313" key="4">
    <source>
        <dbReference type="Proteomes" id="UP000216057"/>
    </source>
</evidence>
<evidence type="ECO:0000259" key="1">
    <source>
        <dbReference type="PROSITE" id="PS51750"/>
    </source>
</evidence>
<dbReference type="Pfam" id="PF02498">
    <property type="entry name" value="Bro-N"/>
    <property type="match status" value="1"/>
</dbReference>
<reference evidence="2 4" key="1">
    <citation type="journal article" date="2017" name="BMC Genomics">
        <title>Comparative genomic and phylogenomic analyses of the Bifidobacteriaceae family.</title>
        <authorList>
            <person name="Lugli G.A."/>
            <person name="Milani C."/>
            <person name="Turroni F."/>
            <person name="Duranti S."/>
            <person name="Mancabelli L."/>
            <person name="Mangifesta M."/>
            <person name="Ferrario C."/>
            <person name="Modesto M."/>
            <person name="Mattarelli P."/>
            <person name="Jiri K."/>
            <person name="van Sinderen D."/>
            <person name="Ventura M."/>
        </authorList>
    </citation>
    <scope>NUCLEOTIDE SEQUENCE [LARGE SCALE GENOMIC DNA]</scope>
    <source>
        <strain evidence="2 4">DSM 100216</strain>
    </source>
</reference>
<sequence length="265" mass="29583">MSSELTLTFEGVDITALEVDTDEPLFVAGPIAKKLGYESAKDMLRNLDADEKGRHIVPTLGGPQEASVITLPGLNHALNNRRSGAIKDEATRNMVVRFQRWVNHEVLPSIQRHGAYATPATIENVLNDPEFGIRLLTALKEERDENRTLTARNRELEPKAALGDVFLSTDGTLSITEAARHFRTLDKDMTRDKVYGLLQGSGYIVMKGRAPTVKAIEPGYLVQRQFVRRDGRKCAPYARFTPKGIDWFIRRFIYGTSQGELDVAA</sequence>
<dbReference type="Proteomes" id="UP000593943">
    <property type="component" value="Chromosome"/>
</dbReference>
<gene>
    <name evidence="3" type="ORF">BE0216_04085</name>
    <name evidence="2" type="ORF">BEUL_1221</name>
</gene>
<evidence type="ECO:0000313" key="3">
    <source>
        <dbReference type="EMBL" id="QOL31735.1"/>
    </source>
</evidence>
<dbReference type="PROSITE" id="PS51750">
    <property type="entry name" value="BRO_N"/>
    <property type="match status" value="1"/>
</dbReference>
<reference evidence="3 5" key="2">
    <citation type="submission" date="2020-10" db="EMBL/GenBank/DDBJ databases">
        <title>Genome sequencing of Bifidobacterium eulemuris_DSMZ_100216.</title>
        <authorList>
            <person name="Kim J."/>
        </authorList>
    </citation>
    <scope>NUCLEOTIDE SEQUENCE [LARGE SCALE GENOMIC DNA]</scope>
    <source>
        <strain evidence="3 5">DSM 100216</strain>
    </source>
</reference>
<dbReference type="Pfam" id="PF03374">
    <property type="entry name" value="ANT"/>
    <property type="match status" value="1"/>
</dbReference>
<organism evidence="2 4">
    <name type="scientific">Bifidobacterium eulemuris</name>
    <dbReference type="NCBI Taxonomy" id="1765219"/>
    <lineage>
        <taxon>Bacteria</taxon>
        <taxon>Bacillati</taxon>
        <taxon>Actinomycetota</taxon>
        <taxon>Actinomycetes</taxon>
        <taxon>Bifidobacteriales</taxon>
        <taxon>Bifidobacteriaceae</taxon>
        <taxon>Bifidobacterium</taxon>
    </lineage>
</organism>
<evidence type="ECO:0000313" key="5">
    <source>
        <dbReference type="Proteomes" id="UP000593943"/>
    </source>
</evidence>
<dbReference type="Proteomes" id="UP000216057">
    <property type="component" value="Unassembled WGS sequence"/>
</dbReference>
<dbReference type="EMBL" id="CP062938">
    <property type="protein sequence ID" value="QOL31735.1"/>
    <property type="molecule type" value="Genomic_DNA"/>
</dbReference>
<feature type="domain" description="Bro-N" evidence="1">
    <location>
        <begin position="1"/>
        <end position="114"/>
    </location>
</feature>
<dbReference type="KEGG" id="beu:BE0216_04085"/>
<dbReference type="InterPro" id="IPR003497">
    <property type="entry name" value="BRO_N_domain"/>
</dbReference>
<proteinExistence type="predicted"/>
<dbReference type="EMBL" id="MWWZ01000006">
    <property type="protein sequence ID" value="OZG68208.1"/>
    <property type="molecule type" value="Genomic_DNA"/>
</dbReference>